<feature type="transmembrane region" description="Helical" evidence="7">
    <location>
        <begin position="622"/>
        <end position="645"/>
    </location>
</feature>
<dbReference type="Pfam" id="PF02687">
    <property type="entry name" value="FtsX"/>
    <property type="match status" value="2"/>
</dbReference>
<feature type="domain" description="ABC3 transporter permease C-terminal" evidence="8">
    <location>
        <begin position="980"/>
        <end position="1097"/>
    </location>
</feature>
<dbReference type="InterPro" id="IPR003838">
    <property type="entry name" value="ABC3_permease_C"/>
</dbReference>
<evidence type="ECO:0000256" key="5">
    <source>
        <dbReference type="ARBA" id="ARBA00023136"/>
    </source>
</evidence>
<feature type="coiled-coil region" evidence="6">
    <location>
        <begin position="415"/>
        <end position="534"/>
    </location>
</feature>
<keyword evidence="3 7" id="KW-0812">Transmembrane</keyword>
<feature type="domain" description="ABC3 transporter permease C-terminal" evidence="8">
    <location>
        <begin position="577"/>
        <end position="693"/>
    </location>
</feature>
<comment type="subcellular location">
    <subcellularLocation>
        <location evidence="1">Cell membrane</location>
        <topology evidence="1">Multi-pass membrane protein</topology>
    </subcellularLocation>
</comment>
<evidence type="ECO:0000256" key="1">
    <source>
        <dbReference type="ARBA" id="ARBA00004651"/>
    </source>
</evidence>
<protein>
    <submittedName>
        <fullName evidence="9">ABC transporter permease</fullName>
    </submittedName>
</protein>
<evidence type="ECO:0000256" key="4">
    <source>
        <dbReference type="ARBA" id="ARBA00022989"/>
    </source>
</evidence>
<dbReference type="PANTHER" id="PTHR30287">
    <property type="entry name" value="MEMBRANE COMPONENT OF PREDICTED ABC SUPERFAMILY METABOLITE UPTAKE TRANSPORTER"/>
    <property type="match status" value="1"/>
</dbReference>
<feature type="transmembrane region" description="Helical" evidence="7">
    <location>
        <begin position="1030"/>
        <end position="1051"/>
    </location>
</feature>
<feature type="transmembrane region" description="Helical" evidence="7">
    <location>
        <begin position="20"/>
        <end position="37"/>
    </location>
</feature>
<name>A0A229VX27_9BIFI</name>
<feature type="coiled-coil region" evidence="6">
    <location>
        <begin position="259"/>
        <end position="378"/>
    </location>
</feature>
<evidence type="ECO:0000259" key="8">
    <source>
        <dbReference type="Pfam" id="PF02687"/>
    </source>
</evidence>
<keyword evidence="10" id="KW-1185">Reference proteome</keyword>
<organism evidence="9 10">
    <name type="scientific">Bifidobacterium vansinderenii</name>
    <dbReference type="NCBI Taxonomy" id="1984871"/>
    <lineage>
        <taxon>Bacteria</taxon>
        <taxon>Bacillati</taxon>
        <taxon>Actinomycetota</taxon>
        <taxon>Actinomycetes</taxon>
        <taxon>Bifidobacteriales</taxon>
        <taxon>Bifidobacteriaceae</taxon>
        <taxon>Bifidobacterium</taxon>
    </lineage>
</organism>
<feature type="transmembrane region" description="Helical" evidence="7">
    <location>
        <begin position="573"/>
        <end position="595"/>
    </location>
</feature>
<evidence type="ECO:0000313" key="9">
    <source>
        <dbReference type="EMBL" id="OXN00175.1"/>
    </source>
</evidence>
<dbReference type="InterPro" id="IPR038766">
    <property type="entry name" value="Membrane_comp_ABC_pdt"/>
</dbReference>
<keyword evidence="2" id="KW-1003">Cell membrane</keyword>
<dbReference type="OrthoDB" id="5137249at2"/>
<dbReference type="GO" id="GO:0005886">
    <property type="term" value="C:plasma membrane"/>
    <property type="evidence" value="ECO:0007669"/>
    <property type="project" value="UniProtKB-SubCell"/>
</dbReference>
<proteinExistence type="predicted"/>
<evidence type="ECO:0000256" key="3">
    <source>
        <dbReference type="ARBA" id="ARBA00022692"/>
    </source>
</evidence>
<accession>A0A229VX27</accession>
<evidence type="ECO:0000256" key="7">
    <source>
        <dbReference type="SAM" id="Phobius"/>
    </source>
</evidence>
<dbReference type="Gene3D" id="1.10.287.1490">
    <property type="match status" value="1"/>
</dbReference>
<comment type="caution">
    <text evidence="9">The sequence shown here is derived from an EMBL/GenBank/DDBJ whole genome shotgun (WGS) entry which is preliminary data.</text>
</comment>
<evidence type="ECO:0000256" key="6">
    <source>
        <dbReference type="SAM" id="Coils"/>
    </source>
</evidence>
<feature type="transmembrane region" description="Helical" evidence="7">
    <location>
        <begin position="1071"/>
        <end position="1090"/>
    </location>
</feature>
<reference evidence="9 10" key="1">
    <citation type="submission" date="2017-05" db="EMBL/GenBank/DDBJ databases">
        <title>Bifidobacterium vansinderenii sp. nov.</title>
        <authorList>
            <person name="Lugli G.A."/>
            <person name="Duranti S."/>
            <person name="Mangifesta M."/>
        </authorList>
    </citation>
    <scope>NUCLEOTIDE SEQUENCE [LARGE SCALE GENOMIC DNA]</scope>
    <source>
        <strain evidence="9 10">Tam10B</strain>
    </source>
</reference>
<dbReference type="AlphaFoldDB" id="A0A229VX27"/>
<evidence type="ECO:0000313" key="10">
    <source>
        <dbReference type="Proteomes" id="UP000215433"/>
    </source>
</evidence>
<feature type="transmembrane region" description="Helical" evidence="7">
    <location>
        <begin position="665"/>
        <end position="688"/>
    </location>
</feature>
<gene>
    <name evidence="9" type="ORF">Tam10B_1522</name>
</gene>
<evidence type="ECO:0000256" key="2">
    <source>
        <dbReference type="ARBA" id="ARBA00022475"/>
    </source>
</evidence>
<dbReference type="PANTHER" id="PTHR30287:SF1">
    <property type="entry name" value="INNER MEMBRANE PROTEIN"/>
    <property type="match status" value="1"/>
</dbReference>
<keyword evidence="4 7" id="KW-1133">Transmembrane helix</keyword>
<dbReference type="RefSeq" id="WP_093960671.1">
    <property type="nucleotide sequence ID" value="NZ_NEWD01000020.1"/>
</dbReference>
<feature type="transmembrane region" description="Helical" evidence="7">
    <location>
        <begin position="743"/>
        <end position="763"/>
    </location>
</feature>
<dbReference type="Proteomes" id="UP000215433">
    <property type="component" value="Unassembled WGS sequence"/>
</dbReference>
<sequence length="1106" mass="121855">MTKALLLDFWREIRHSANRFFSILLIVAIGVGFFAGLKSAAPDMKHTMDGYFDQSNIEDINVMSTLGLTDKDINAIRKTEGVQAVQPGHFTDALTKENGSQLVFRIHGLPTGTSTINKVTLVSGRMPTKANEIVIEDSANYGRSLKVGDKLTFTSGTSKKLTDGTLSTDTFTIVGRAITPYYLTVEKGTSQIAGKSINLFAYIPDDTFTVKDDNGNPIYTQASVTVKGARELNAFDSKYDKLVGKTEDSLNNIGSDRARERGNEVRNAAQQKLQESQDEYNKKKAEYDQQIADAQNKLDDANAQLASGDAKLDGSKENYQLKKENAQLQIQNGQQQLDSAKQQIESGQAQVDAGQQAYDSLKQQYDSLNQQMGQATAMTQWMQQQMDSMSGNLKDLNDQMSKLPPDQQQQMKPIIDSYQKMYDQLSQQKSALDQTTKGVQQLQGSVQGAFDSAAAQLQEGKDQLAQAQQEYQQGQAKLEAAKKQLAQADANASKQFADAKAKLDQGKSEYQKSKADFETQKDDGAQQLDDAKEKLIAAKYRIDTLNNPKWYVLDRNANAGFVSYKNTVDRVNAISQIIPVFFILVAVLVCMTTMARMVSEQRGVIGTYKALGYENNAIAMKYVLYVVAASAVGGIIGAIVGAWTFPESVYKAWAAMYRQPPLVHGFHPLIILTSLLITVGAMALVSYLTCRKELNSQAATLMRPKAPKIGKRILLERIPAIWKLLNFSQKVTVRNLFRYKRRLIMTIVGIMGCTGLLVAGLGMNDTIGSVVAKQYGKVFAYDMSVSIDQTATDAQVSAIYDALDGNGAVKSYTRAGVGSVSISNGGDDETLALYAVNKPDSFADYIRLDDPSTGKTIHLTDDGIVLTQKLAKNLGVTTGDTVAVRDPGGMTKRIPVTGVTENYVFHYAYMSQKSYAKYFLEQLPPNTLLIKFNDKATARQESNLTKALQNSAGVTSVTSYTKVADEFRDQIKAMNSIVLLIIVCAALLAFVVLYNLTNINVSERIREIATIKVLGFKRGEVAMYIYRENLLLTIMGAVLGLLIGSGLHRLIMQSIEQKDVTFGYVISPWSYVWSFLLTLLFSIIVMAVMYPKLVRIPMVESLKSVE</sequence>
<keyword evidence="5 7" id="KW-0472">Membrane</keyword>
<feature type="transmembrane region" description="Helical" evidence="7">
    <location>
        <begin position="977"/>
        <end position="996"/>
    </location>
</feature>
<keyword evidence="6" id="KW-0175">Coiled coil</keyword>
<dbReference type="EMBL" id="NEWD01000020">
    <property type="protein sequence ID" value="OXN00175.1"/>
    <property type="molecule type" value="Genomic_DNA"/>
</dbReference>